<dbReference type="AlphaFoldDB" id="A0A1X2GBU2"/>
<dbReference type="Proteomes" id="UP000242146">
    <property type="component" value="Unassembled WGS sequence"/>
</dbReference>
<evidence type="ECO:0000256" key="1">
    <source>
        <dbReference type="SAM" id="MobiDB-lite"/>
    </source>
</evidence>
<sequence>MASSVKQYAVNGASLHSFTILPFKDRLYQWWVCVYTPLFWILQSYLPHSHPSASAIDTMISSLQHQSTEFDDTIDSEPDDPCLEYLIHSPSGFSDTSSSSLDTPSTFSHFDDDSLLPEPPKHFKLKSIKKAWKRPFQKKKNQPTILFPDPPLDRRPSLTDALLKSWTRRKPTLPPPPPSVSL</sequence>
<organism evidence="2 3">
    <name type="scientific">Hesseltinella vesiculosa</name>
    <dbReference type="NCBI Taxonomy" id="101127"/>
    <lineage>
        <taxon>Eukaryota</taxon>
        <taxon>Fungi</taxon>
        <taxon>Fungi incertae sedis</taxon>
        <taxon>Mucoromycota</taxon>
        <taxon>Mucoromycotina</taxon>
        <taxon>Mucoromycetes</taxon>
        <taxon>Mucorales</taxon>
        <taxon>Cunninghamellaceae</taxon>
        <taxon>Hesseltinella</taxon>
    </lineage>
</organism>
<reference evidence="2 3" key="1">
    <citation type="submission" date="2016-07" db="EMBL/GenBank/DDBJ databases">
        <title>Pervasive Adenine N6-methylation of Active Genes in Fungi.</title>
        <authorList>
            <consortium name="DOE Joint Genome Institute"/>
            <person name="Mondo S.J."/>
            <person name="Dannebaum R.O."/>
            <person name="Kuo R.C."/>
            <person name="Labutti K."/>
            <person name="Haridas S."/>
            <person name="Kuo A."/>
            <person name="Salamov A."/>
            <person name="Ahrendt S.R."/>
            <person name="Lipzen A."/>
            <person name="Sullivan W."/>
            <person name="Andreopoulos W.B."/>
            <person name="Clum A."/>
            <person name="Lindquist E."/>
            <person name="Daum C."/>
            <person name="Ramamoorthy G.K."/>
            <person name="Gryganskyi A."/>
            <person name="Culley D."/>
            <person name="Magnuson J.K."/>
            <person name="James T.Y."/>
            <person name="O'Malley M.A."/>
            <person name="Stajich J.E."/>
            <person name="Spatafora J.W."/>
            <person name="Visel A."/>
            <person name="Grigoriev I.V."/>
        </authorList>
    </citation>
    <scope>NUCLEOTIDE SEQUENCE [LARGE SCALE GENOMIC DNA]</scope>
    <source>
        <strain evidence="2 3">NRRL 3301</strain>
    </source>
</reference>
<dbReference type="EMBL" id="MCGT01000024">
    <property type="protein sequence ID" value="ORX50156.1"/>
    <property type="molecule type" value="Genomic_DNA"/>
</dbReference>
<feature type="region of interest" description="Disordered" evidence="1">
    <location>
        <begin position="137"/>
        <end position="158"/>
    </location>
</feature>
<proteinExistence type="predicted"/>
<accession>A0A1X2GBU2</accession>
<comment type="caution">
    <text evidence="2">The sequence shown here is derived from an EMBL/GenBank/DDBJ whole genome shotgun (WGS) entry which is preliminary data.</text>
</comment>
<evidence type="ECO:0000313" key="3">
    <source>
        <dbReference type="Proteomes" id="UP000242146"/>
    </source>
</evidence>
<name>A0A1X2GBU2_9FUNG</name>
<evidence type="ECO:0000313" key="2">
    <source>
        <dbReference type="EMBL" id="ORX50156.1"/>
    </source>
</evidence>
<gene>
    <name evidence="2" type="ORF">DM01DRAFT_1375998</name>
</gene>
<keyword evidence="3" id="KW-1185">Reference proteome</keyword>
<protein>
    <submittedName>
        <fullName evidence="2">Uncharacterized protein</fullName>
    </submittedName>
</protein>
<dbReference type="OrthoDB" id="2279499at2759"/>